<proteinExistence type="predicted"/>
<dbReference type="AlphaFoldDB" id="A0A1J7JJW1"/>
<dbReference type="EMBL" id="KV875099">
    <property type="protein sequence ID" value="OIW27946.1"/>
    <property type="molecule type" value="Genomic_DNA"/>
</dbReference>
<protein>
    <submittedName>
        <fullName evidence="1">Uncharacterized protein</fullName>
    </submittedName>
</protein>
<sequence>MADPFGWPGFSKTDFLFVTLCMEQINYFCLSKDSGRIWVALPPCAFGDAIRPEKYIGRRCESGRRAFPPFSREMEPLGSAQGNFVRSGYLASTFKFLLFVFHSNIEHAVSMQTARRQDGPEHFPFLSSSILHDSILPVGSTGRNLEQRGDGPGKPASCFQI</sequence>
<keyword evidence="2" id="KW-1185">Reference proteome</keyword>
<gene>
    <name evidence="1" type="ORF">CONLIGDRAFT_455739</name>
</gene>
<evidence type="ECO:0000313" key="2">
    <source>
        <dbReference type="Proteomes" id="UP000182658"/>
    </source>
</evidence>
<organism evidence="1 2">
    <name type="scientific">Coniochaeta ligniaria NRRL 30616</name>
    <dbReference type="NCBI Taxonomy" id="1408157"/>
    <lineage>
        <taxon>Eukaryota</taxon>
        <taxon>Fungi</taxon>
        <taxon>Dikarya</taxon>
        <taxon>Ascomycota</taxon>
        <taxon>Pezizomycotina</taxon>
        <taxon>Sordariomycetes</taxon>
        <taxon>Sordariomycetidae</taxon>
        <taxon>Coniochaetales</taxon>
        <taxon>Coniochaetaceae</taxon>
        <taxon>Coniochaeta</taxon>
    </lineage>
</organism>
<dbReference type="InParanoid" id="A0A1J7JJW1"/>
<name>A0A1J7JJW1_9PEZI</name>
<evidence type="ECO:0000313" key="1">
    <source>
        <dbReference type="EMBL" id="OIW27946.1"/>
    </source>
</evidence>
<dbReference type="Proteomes" id="UP000182658">
    <property type="component" value="Unassembled WGS sequence"/>
</dbReference>
<accession>A0A1J7JJW1</accession>
<reference evidence="1 2" key="1">
    <citation type="submission" date="2016-10" db="EMBL/GenBank/DDBJ databases">
        <title>Draft genome sequence of Coniochaeta ligniaria NRRL30616, a lignocellulolytic fungus for bioabatement of inhibitors in plant biomass hydrolysates.</title>
        <authorList>
            <consortium name="DOE Joint Genome Institute"/>
            <person name="Jimenez D.J."/>
            <person name="Hector R.E."/>
            <person name="Riley R."/>
            <person name="Sun H."/>
            <person name="Grigoriev I.V."/>
            <person name="Van Elsas J.D."/>
            <person name="Nichols N.N."/>
        </authorList>
    </citation>
    <scope>NUCLEOTIDE SEQUENCE [LARGE SCALE GENOMIC DNA]</scope>
    <source>
        <strain evidence="1 2">NRRL 30616</strain>
    </source>
</reference>